<dbReference type="InterPro" id="IPR022275">
    <property type="entry name" value="NHPM_bacteriocin_SS_HylD"/>
</dbReference>
<keyword evidence="2 3" id="KW-0175">Coiled coil</keyword>
<sequence length="408" mass="45257">MPQSTMFRKKALDQLSSPEQLDALMVVTSRRGWLALAGLMLLIVGLVVWGVIGVVPTRVDAQGVFIRTGGVQPVTVTTAGRVSDLSVGVGDQIHQGQIVARLSQPALLAQMRAKQTRVDSLTRQQEQLRRHHEQQRALQSAFIDQRRANLEELLAINQERYQIETQLEEKGLIPRRDRIETEREIADTRADLKALALEDAQREQDRVNRLETARLALDQARSELERLVSRYRNSVQVLSPHTGRVVEVKHNTGAAVSAGAELLSMERTGRDIKRLEVAMFIPASDGKQLEPGMTALISPAAIRREEHGYLVGRITRVSDYPVTFNGLMRLLDNESLVRGLMAEGSVFEAQVDLIPDAATPSGFRWTSGKGPDEVIRSGGMATVRVTVAERRPITLVIPALRRWLGLSA</sequence>
<evidence type="ECO:0000256" key="3">
    <source>
        <dbReference type="SAM" id="Coils"/>
    </source>
</evidence>
<evidence type="ECO:0000256" key="4">
    <source>
        <dbReference type="SAM" id="Phobius"/>
    </source>
</evidence>
<dbReference type="EMBL" id="VMKP01000002">
    <property type="protein sequence ID" value="TVO65333.1"/>
    <property type="molecule type" value="Genomic_DNA"/>
</dbReference>
<feature type="coiled-coil region" evidence="3">
    <location>
        <begin position="111"/>
        <end position="138"/>
    </location>
</feature>
<dbReference type="InterPro" id="IPR050465">
    <property type="entry name" value="UPF0194_transport"/>
</dbReference>
<evidence type="ECO:0000256" key="2">
    <source>
        <dbReference type="ARBA" id="ARBA00023054"/>
    </source>
</evidence>
<dbReference type="PRINTS" id="PR01490">
    <property type="entry name" value="RTXTOXIND"/>
</dbReference>
<comment type="caution">
    <text evidence="5">The sequence shown here is derived from an EMBL/GenBank/DDBJ whole genome shotgun (WGS) entry which is preliminary data.</text>
</comment>
<evidence type="ECO:0000313" key="5">
    <source>
        <dbReference type="EMBL" id="TVO65333.1"/>
    </source>
</evidence>
<evidence type="ECO:0000313" key="6">
    <source>
        <dbReference type="Proteomes" id="UP000316688"/>
    </source>
</evidence>
<protein>
    <submittedName>
        <fullName evidence="5">NHLP bacteriocin system secretion protein</fullName>
    </submittedName>
</protein>
<evidence type="ECO:0000256" key="1">
    <source>
        <dbReference type="ARBA" id="ARBA00004196"/>
    </source>
</evidence>
<feature type="transmembrane region" description="Helical" evidence="4">
    <location>
        <begin position="33"/>
        <end position="52"/>
    </location>
</feature>
<dbReference type="RefSeq" id="WP_144347586.1">
    <property type="nucleotide sequence ID" value="NZ_VMKP01000002.1"/>
</dbReference>
<dbReference type="Proteomes" id="UP000316688">
    <property type="component" value="Unassembled WGS sequence"/>
</dbReference>
<keyword evidence="4" id="KW-0472">Membrane</keyword>
<proteinExistence type="predicted"/>
<gene>
    <name evidence="5" type="ORF">FPL11_04405</name>
</gene>
<accession>A0A557RJJ3</accession>
<dbReference type="Gene3D" id="2.40.50.100">
    <property type="match status" value="1"/>
</dbReference>
<keyword evidence="4" id="KW-1133">Transmembrane helix</keyword>
<feature type="coiled-coil region" evidence="3">
    <location>
        <begin position="178"/>
        <end position="230"/>
    </location>
</feature>
<keyword evidence="4" id="KW-0812">Transmembrane</keyword>
<comment type="subcellular location">
    <subcellularLocation>
        <location evidence="1">Cell envelope</location>
    </subcellularLocation>
</comment>
<dbReference type="AlphaFoldDB" id="A0A557RJJ3"/>
<keyword evidence="6" id="KW-1185">Reference proteome</keyword>
<dbReference type="GO" id="GO:0030313">
    <property type="term" value="C:cell envelope"/>
    <property type="evidence" value="ECO:0007669"/>
    <property type="project" value="UniProtKB-SubCell"/>
</dbReference>
<dbReference type="PANTHER" id="PTHR32347:SF23">
    <property type="entry name" value="BLL5650 PROTEIN"/>
    <property type="match status" value="1"/>
</dbReference>
<name>A0A557RJJ3_9GAMM</name>
<dbReference type="PANTHER" id="PTHR32347">
    <property type="entry name" value="EFFLUX SYSTEM COMPONENT YKNX-RELATED"/>
    <property type="match status" value="1"/>
</dbReference>
<reference evidence="5 6" key="1">
    <citation type="submission" date="2019-07" db="EMBL/GenBank/DDBJ databases">
        <title>Reclasification of Spiribacter aquaticus.</title>
        <authorList>
            <person name="Leon M.J."/>
            <person name="Sanchez-Porro C."/>
            <person name="Ventosa A."/>
        </authorList>
    </citation>
    <scope>NUCLEOTIDE SEQUENCE [LARGE SCALE GENOMIC DNA]</scope>
    <source>
        <strain evidence="5 6">SP30</strain>
    </source>
</reference>
<organism evidence="5 6">
    <name type="scientific">Spiribacter aquaticus</name>
    <dbReference type="NCBI Taxonomy" id="1935996"/>
    <lineage>
        <taxon>Bacteria</taxon>
        <taxon>Pseudomonadati</taxon>
        <taxon>Pseudomonadota</taxon>
        <taxon>Gammaproteobacteria</taxon>
        <taxon>Chromatiales</taxon>
        <taxon>Ectothiorhodospiraceae</taxon>
        <taxon>Spiribacter</taxon>
    </lineage>
</organism>
<dbReference type="NCBIfam" id="TIGR03794">
    <property type="entry name" value="NHLM_micro_HlyD"/>
    <property type="match status" value="1"/>
</dbReference>